<evidence type="ECO:0000313" key="4">
    <source>
        <dbReference type="Proteomes" id="UP000619743"/>
    </source>
</evidence>
<gene>
    <name evidence="3" type="ORF">GCM10011369_11460</name>
</gene>
<evidence type="ECO:0000256" key="1">
    <source>
        <dbReference type="ARBA" id="ARBA00022737"/>
    </source>
</evidence>
<sequence>MTQKVLLPVANGSEDMEVVIIADVLRRAGLDVVIASVTDSLQLTLARGIKMTADALLVDVVDHDYAMIVLPGGIPGSEALRDCPELITRLRQQRDRELWIAAICAAPAVVLQHHDLLGDAYVTCYPSFQPQLEPELCMAEEAVVVDEHNQIITSQAPGTAMRFALTLIDVLLGENAADEVEGPLCMLLEQLDDEELESEQ</sequence>
<dbReference type="OrthoDB" id="9803764at2"/>
<dbReference type="AlphaFoldDB" id="A0A8J2U3Q4"/>
<dbReference type="SUPFAM" id="SSF52317">
    <property type="entry name" value="Class I glutamine amidotransferase-like"/>
    <property type="match status" value="1"/>
</dbReference>
<keyword evidence="4" id="KW-1185">Reference proteome</keyword>
<protein>
    <submittedName>
        <fullName evidence="3">4-methyl-5(B-hydroxyethyl)-thiazole monophosphate biosynthesis protein</fullName>
    </submittedName>
</protein>
<dbReference type="GO" id="GO:0005737">
    <property type="term" value="C:cytoplasm"/>
    <property type="evidence" value="ECO:0007669"/>
    <property type="project" value="TreeGrafter"/>
</dbReference>
<dbReference type="RefSeq" id="WP_087504984.1">
    <property type="nucleotide sequence ID" value="NZ_BMDX01000004.1"/>
</dbReference>
<dbReference type="Proteomes" id="UP000619743">
    <property type="component" value="Unassembled WGS sequence"/>
</dbReference>
<dbReference type="Gene3D" id="3.40.50.880">
    <property type="match status" value="1"/>
</dbReference>
<dbReference type="FunFam" id="3.40.50.880:FF:000015">
    <property type="entry name" value="Protein DJ-1 homolog C"/>
    <property type="match status" value="1"/>
</dbReference>
<reference evidence="4" key="1">
    <citation type="journal article" date="2019" name="Int. J. Syst. Evol. Microbiol.">
        <title>The Global Catalogue of Microorganisms (GCM) 10K type strain sequencing project: providing services to taxonomists for standard genome sequencing and annotation.</title>
        <authorList>
            <consortium name="The Broad Institute Genomics Platform"/>
            <consortium name="The Broad Institute Genome Sequencing Center for Infectious Disease"/>
            <person name="Wu L."/>
            <person name="Ma J."/>
        </authorList>
    </citation>
    <scope>NUCLEOTIDE SEQUENCE [LARGE SCALE GENOMIC DNA]</scope>
    <source>
        <strain evidence="4">CGMCC 1.10130</strain>
    </source>
</reference>
<dbReference type="EMBL" id="BMDX01000004">
    <property type="protein sequence ID" value="GGA71392.1"/>
    <property type="molecule type" value="Genomic_DNA"/>
</dbReference>
<dbReference type="PANTHER" id="PTHR48094:SF12">
    <property type="entry name" value="PARKINSON DISEASE PROTEIN 7 HOMOLOG"/>
    <property type="match status" value="1"/>
</dbReference>
<comment type="caution">
    <text evidence="3">The sequence shown here is derived from an EMBL/GenBank/DDBJ whole genome shotgun (WGS) entry which is preliminary data.</text>
</comment>
<dbReference type="InterPro" id="IPR002818">
    <property type="entry name" value="DJ-1/PfpI"/>
</dbReference>
<dbReference type="InterPro" id="IPR006287">
    <property type="entry name" value="DJ-1"/>
</dbReference>
<evidence type="ECO:0000259" key="2">
    <source>
        <dbReference type="Pfam" id="PF01965"/>
    </source>
</evidence>
<keyword evidence="1" id="KW-0677">Repeat</keyword>
<dbReference type="CDD" id="cd03135">
    <property type="entry name" value="GATase1_DJ-1"/>
    <property type="match status" value="1"/>
</dbReference>
<name>A0A8J2U3Q4_9GAMM</name>
<dbReference type="Pfam" id="PF01965">
    <property type="entry name" value="DJ-1_PfpI"/>
    <property type="match status" value="1"/>
</dbReference>
<dbReference type="InterPro" id="IPR050325">
    <property type="entry name" value="Prot/Nucl_acid_deglycase"/>
</dbReference>
<evidence type="ECO:0000313" key="3">
    <source>
        <dbReference type="EMBL" id="GGA71392.1"/>
    </source>
</evidence>
<dbReference type="GO" id="GO:1903189">
    <property type="term" value="P:glyoxal metabolic process"/>
    <property type="evidence" value="ECO:0007669"/>
    <property type="project" value="TreeGrafter"/>
</dbReference>
<dbReference type="NCBIfam" id="TIGR01383">
    <property type="entry name" value="not_thiJ"/>
    <property type="match status" value="1"/>
</dbReference>
<dbReference type="PANTHER" id="PTHR48094">
    <property type="entry name" value="PROTEIN/NUCLEIC ACID DEGLYCASE DJ-1-RELATED"/>
    <property type="match status" value="1"/>
</dbReference>
<feature type="domain" description="DJ-1/PfpI" evidence="2">
    <location>
        <begin position="4"/>
        <end position="168"/>
    </location>
</feature>
<organism evidence="3 4">
    <name type="scientific">Neiella marina</name>
    <dbReference type="NCBI Taxonomy" id="508461"/>
    <lineage>
        <taxon>Bacteria</taxon>
        <taxon>Pseudomonadati</taxon>
        <taxon>Pseudomonadota</taxon>
        <taxon>Gammaproteobacteria</taxon>
        <taxon>Alteromonadales</taxon>
        <taxon>Echinimonadaceae</taxon>
        <taxon>Neiella</taxon>
    </lineage>
</organism>
<proteinExistence type="predicted"/>
<dbReference type="InterPro" id="IPR029062">
    <property type="entry name" value="Class_I_gatase-like"/>
</dbReference>
<accession>A0A8J2U3Q4</accession>